<accession>A0AA37F832</accession>
<comment type="caution">
    <text evidence="1">The sequence shown here is derived from an EMBL/GenBank/DDBJ whole genome shotgun (WGS) entry which is preliminary data.</text>
</comment>
<dbReference type="AlphaFoldDB" id="A0AA37F832"/>
<organism evidence="1 2">
    <name type="scientific">Planomonospora parontospora</name>
    <dbReference type="NCBI Taxonomy" id="58119"/>
    <lineage>
        <taxon>Bacteria</taxon>
        <taxon>Bacillati</taxon>
        <taxon>Actinomycetota</taxon>
        <taxon>Actinomycetes</taxon>
        <taxon>Streptosporangiales</taxon>
        <taxon>Streptosporangiaceae</taxon>
        <taxon>Planomonospora</taxon>
    </lineage>
</organism>
<reference evidence="1" key="1">
    <citation type="journal article" date="2014" name="Int. J. Syst. Evol. Microbiol.">
        <title>Complete genome sequence of Corynebacterium casei LMG S-19264T (=DSM 44701T), isolated from a smear-ripened cheese.</title>
        <authorList>
            <consortium name="US DOE Joint Genome Institute (JGI-PGF)"/>
            <person name="Walter F."/>
            <person name="Albersmeier A."/>
            <person name="Kalinowski J."/>
            <person name="Ruckert C."/>
        </authorList>
    </citation>
    <scope>NUCLEOTIDE SEQUENCE</scope>
    <source>
        <strain evidence="1">JCM 3093</strain>
    </source>
</reference>
<protein>
    <submittedName>
        <fullName evidence="1">Uncharacterized protein</fullName>
    </submittedName>
</protein>
<evidence type="ECO:0000313" key="1">
    <source>
        <dbReference type="EMBL" id="GGK94304.1"/>
    </source>
</evidence>
<proteinExistence type="predicted"/>
<dbReference type="Proteomes" id="UP000627984">
    <property type="component" value="Unassembled WGS sequence"/>
</dbReference>
<evidence type="ECO:0000313" key="2">
    <source>
        <dbReference type="Proteomes" id="UP000627984"/>
    </source>
</evidence>
<sequence length="61" mass="6046">MTDLTTAPATPVGERAEAALDAALQHGAGDPAVTALCGIGYALLTVARSLQQPAQQAGGTR</sequence>
<dbReference type="EMBL" id="BMQD01000029">
    <property type="protein sequence ID" value="GGK94304.1"/>
    <property type="molecule type" value="Genomic_DNA"/>
</dbReference>
<dbReference type="RefSeq" id="WP_191897973.1">
    <property type="nucleotide sequence ID" value="NZ_BMQD01000029.1"/>
</dbReference>
<name>A0AA37F832_9ACTN</name>
<reference evidence="1" key="2">
    <citation type="submission" date="2022-09" db="EMBL/GenBank/DDBJ databases">
        <authorList>
            <person name="Sun Q."/>
            <person name="Ohkuma M."/>
        </authorList>
    </citation>
    <scope>NUCLEOTIDE SEQUENCE</scope>
    <source>
        <strain evidence="1">JCM 3093</strain>
    </source>
</reference>
<gene>
    <name evidence="1" type="ORF">GCM10010126_62150</name>
</gene>